<proteinExistence type="predicted"/>
<gene>
    <name evidence="1" type="ORF">UFOVP298_9</name>
    <name evidence="2" type="ORF">UFOVP572_30</name>
</gene>
<reference evidence="2" key="1">
    <citation type="submission" date="2020-04" db="EMBL/GenBank/DDBJ databases">
        <authorList>
            <person name="Chiriac C."/>
            <person name="Salcher M."/>
            <person name="Ghai R."/>
            <person name="Kavagutti S V."/>
        </authorList>
    </citation>
    <scope>NUCLEOTIDE SEQUENCE</scope>
</reference>
<evidence type="ECO:0000313" key="1">
    <source>
        <dbReference type="EMBL" id="CAB4136033.1"/>
    </source>
</evidence>
<name>A0A6J5N4V5_9CAUD</name>
<dbReference type="Pfam" id="PF21448">
    <property type="entry name" value="DNMK"/>
    <property type="match status" value="1"/>
</dbReference>
<evidence type="ECO:0000313" key="2">
    <source>
        <dbReference type="EMBL" id="CAB4150779.1"/>
    </source>
</evidence>
<protein>
    <recommendedName>
        <fullName evidence="3">Deoxynucleoside monophosphate kinase</fullName>
    </recommendedName>
</protein>
<evidence type="ECO:0008006" key="3">
    <source>
        <dbReference type="Google" id="ProtNLM"/>
    </source>
</evidence>
<accession>A0A6J5N4V5</accession>
<dbReference type="Gene3D" id="3.40.50.300">
    <property type="entry name" value="P-loop containing nucleotide triphosphate hydrolases"/>
    <property type="match status" value="1"/>
</dbReference>
<organism evidence="2">
    <name type="scientific">uncultured Caudovirales phage</name>
    <dbReference type="NCBI Taxonomy" id="2100421"/>
    <lineage>
        <taxon>Viruses</taxon>
        <taxon>Duplodnaviria</taxon>
        <taxon>Heunggongvirae</taxon>
        <taxon>Uroviricota</taxon>
        <taxon>Caudoviricetes</taxon>
        <taxon>Peduoviridae</taxon>
        <taxon>Maltschvirus</taxon>
        <taxon>Maltschvirus maltsch</taxon>
    </lineage>
</organism>
<dbReference type="EMBL" id="LR796309">
    <property type="protein sequence ID" value="CAB4136033.1"/>
    <property type="molecule type" value="Genomic_DNA"/>
</dbReference>
<dbReference type="InterPro" id="IPR027417">
    <property type="entry name" value="P-loop_NTPase"/>
</dbReference>
<dbReference type="InterPro" id="IPR048444">
    <property type="entry name" value="DNMK"/>
</dbReference>
<dbReference type="EMBL" id="LR796552">
    <property type="protein sequence ID" value="CAB4150779.1"/>
    <property type="molecule type" value="Genomic_DNA"/>
</dbReference>
<sequence>MKYIGLIGLAGSGKDTAAKALKELYFQRVAFADRVKDIAFDFGWNGLKDERGRKLLQDLGMAGRAYKPSIWIDYVHEETVGFGNHVFTDVRFQNEADYIRGLGGIIVRIVRPGIIAQNHESELKQSEIAADIEVVNDGTIEDLHNKIRDLIK</sequence>
<dbReference type="SUPFAM" id="SSF52540">
    <property type="entry name" value="P-loop containing nucleoside triphosphate hydrolases"/>
    <property type="match status" value="1"/>
</dbReference>